<organism evidence="1 2">
    <name type="scientific">Pluteus cervinus</name>
    <dbReference type="NCBI Taxonomy" id="181527"/>
    <lineage>
        <taxon>Eukaryota</taxon>
        <taxon>Fungi</taxon>
        <taxon>Dikarya</taxon>
        <taxon>Basidiomycota</taxon>
        <taxon>Agaricomycotina</taxon>
        <taxon>Agaricomycetes</taxon>
        <taxon>Agaricomycetidae</taxon>
        <taxon>Agaricales</taxon>
        <taxon>Pluteineae</taxon>
        <taxon>Pluteaceae</taxon>
        <taxon>Pluteus</taxon>
    </lineage>
</organism>
<name>A0ACD3AI44_9AGAR</name>
<accession>A0ACD3AI44</accession>
<protein>
    <submittedName>
        <fullName evidence="1">Uncharacterized protein</fullName>
    </submittedName>
</protein>
<reference evidence="1 2" key="1">
    <citation type="journal article" date="2019" name="Nat. Ecol. Evol.">
        <title>Megaphylogeny resolves global patterns of mushroom evolution.</title>
        <authorList>
            <person name="Varga T."/>
            <person name="Krizsan K."/>
            <person name="Foldi C."/>
            <person name="Dima B."/>
            <person name="Sanchez-Garcia M."/>
            <person name="Sanchez-Ramirez S."/>
            <person name="Szollosi G.J."/>
            <person name="Szarkandi J.G."/>
            <person name="Papp V."/>
            <person name="Albert L."/>
            <person name="Andreopoulos W."/>
            <person name="Angelini C."/>
            <person name="Antonin V."/>
            <person name="Barry K.W."/>
            <person name="Bougher N.L."/>
            <person name="Buchanan P."/>
            <person name="Buyck B."/>
            <person name="Bense V."/>
            <person name="Catcheside P."/>
            <person name="Chovatia M."/>
            <person name="Cooper J."/>
            <person name="Damon W."/>
            <person name="Desjardin D."/>
            <person name="Finy P."/>
            <person name="Geml J."/>
            <person name="Haridas S."/>
            <person name="Hughes K."/>
            <person name="Justo A."/>
            <person name="Karasinski D."/>
            <person name="Kautmanova I."/>
            <person name="Kiss B."/>
            <person name="Kocsube S."/>
            <person name="Kotiranta H."/>
            <person name="LaButti K.M."/>
            <person name="Lechner B.E."/>
            <person name="Liimatainen K."/>
            <person name="Lipzen A."/>
            <person name="Lukacs Z."/>
            <person name="Mihaltcheva S."/>
            <person name="Morgado L.N."/>
            <person name="Niskanen T."/>
            <person name="Noordeloos M.E."/>
            <person name="Ohm R.A."/>
            <person name="Ortiz-Santana B."/>
            <person name="Ovrebo C."/>
            <person name="Racz N."/>
            <person name="Riley R."/>
            <person name="Savchenko A."/>
            <person name="Shiryaev A."/>
            <person name="Soop K."/>
            <person name="Spirin V."/>
            <person name="Szebenyi C."/>
            <person name="Tomsovsky M."/>
            <person name="Tulloss R.E."/>
            <person name="Uehling J."/>
            <person name="Grigoriev I.V."/>
            <person name="Vagvolgyi C."/>
            <person name="Papp T."/>
            <person name="Martin F.M."/>
            <person name="Miettinen O."/>
            <person name="Hibbett D.S."/>
            <person name="Nagy L.G."/>
        </authorList>
    </citation>
    <scope>NUCLEOTIDE SEQUENCE [LARGE SCALE GENOMIC DNA]</scope>
    <source>
        <strain evidence="1 2">NL-1719</strain>
    </source>
</reference>
<proteinExistence type="predicted"/>
<gene>
    <name evidence="1" type="ORF">BDN72DRAFT_901014</name>
</gene>
<evidence type="ECO:0000313" key="2">
    <source>
        <dbReference type="Proteomes" id="UP000308600"/>
    </source>
</evidence>
<keyword evidence="2" id="KW-1185">Reference proteome</keyword>
<sequence length="365" mass="41104">MSKTVRAQLSAQKQALNQAETRARTQAVGDARHLLHTTVNSLAREHRRSKRWASTQMYIPDRRKRAPSAWNGFVREKLQEANKDLPVGTRQVLAEFLRARNTELRAEYSTLSAQQRELLVRNLQIVPEKCVKVIRDSPRANCRRVTAGFNKLRVMLTSLVAITGLELIVVGVRGQYKDINKAEVFCTPRMEDFVEDALGMTPEELAMKADGYSVSGLRLGARPTSDLPRGTLVSKCRKQIQSGLQTIINSARKSSYRRKTVMNYENYERRIVEKHSVALIGWPLEKVTNPGFITTQVQLALVACALESGKCKWVKLSATELSARVKRNVARQHRVGDVYKSRKKTTKGAKSAATIEDTEDEEEGV</sequence>
<evidence type="ECO:0000313" key="1">
    <source>
        <dbReference type="EMBL" id="TFK65039.1"/>
    </source>
</evidence>
<dbReference type="Proteomes" id="UP000308600">
    <property type="component" value="Unassembled WGS sequence"/>
</dbReference>
<dbReference type="EMBL" id="ML208450">
    <property type="protein sequence ID" value="TFK65039.1"/>
    <property type="molecule type" value="Genomic_DNA"/>
</dbReference>